<protein>
    <submittedName>
        <fullName evidence="1">Uncharacterized protein</fullName>
    </submittedName>
</protein>
<reference evidence="1" key="1">
    <citation type="journal article" date="2020" name="mSystems">
        <title>Genome- and Community-Level Interaction Insights into Carbon Utilization and Element Cycling Functions of Hydrothermarchaeota in Hydrothermal Sediment.</title>
        <authorList>
            <person name="Zhou Z."/>
            <person name="Liu Y."/>
            <person name="Xu W."/>
            <person name="Pan J."/>
            <person name="Luo Z.H."/>
            <person name="Li M."/>
        </authorList>
    </citation>
    <scope>NUCLEOTIDE SEQUENCE [LARGE SCALE GENOMIC DNA]</scope>
    <source>
        <strain evidence="1">SpSt-418</strain>
    </source>
</reference>
<gene>
    <name evidence="1" type="ORF">ENR64_23200</name>
</gene>
<sequence>MSRFRVHNLPKLGEPINYDDVSPYLWNLHARLHNAIHAETRVYTCRSWRLAEQVTASYELHWNDLVVPGETLLGSFGWAVSSDLIARIEAEFAKGEAVRLFVFNSDADLCFEEVLEPID</sequence>
<dbReference type="EMBL" id="DSRU01000333">
    <property type="protein sequence ID" value="HFN00602.1"/>
    <property type="molecule type" value="Genomic_DNA"/>
</dbReference>
<accession>A0A7C3PT85</accession>
<organism evidence="1">
    <name type="scientific">Oscillatoriales cyanobacterium SpSt-418</name>
    <dbReference type="NCBI Taxonomy" id="2282169"/>
    <lineage>
        <taxon>Bacteria</taxon>
        <taxon>Bacillati</taxon>
        <taxon>Cyanobacteriota</taxon>
        <taxon>Cyanophyceae</taxon>
        <taxon>Oscillatoriophycideae</taxon>
        <taxon>Oscillatoriales</taxon>
    </lineage>
</organism>
<comment type="caution">
    <text evidence="1">The sequence shown here is derived from an EMBL/GenBank/DDBJ whole genome shotgun (WGS) entry which is preliminary data.</text>
</comment>
<evidence type="ECO:0000313" key="1">
    <source>
        <dbReference type="EMBL" id="HFN00602.1"/>
    </source>
</evidence>
<name>A0A7C3PT85_9CYAN</name>
<dbReference type="AlphaFoldDB" id="A0A7C3PT85"/>
<proteinExistence type="predicted"/>